<dbReference type="AlphaFoldDB" id="A0A8E2JCD4"/>
<dbReference type="Proteomes" id="UP000250266">
    <property type="component" value="Unassembled WGS sequence"/>
</dbReference>
<dbReference type="InterPro" id="IPR056632">
    <property type="entry name" value="DUF7730"/>
</dbReference>
<dbReference type="OrthoDB" id="4757095at2759"/>
<dbReference type="PANTHER" id="PTHR38790">
    <property type="entry name" value="2EXR DOMAIN-CONTAINING PROTEIN-RELATED"/>
    <property type="match status" value="1"/>
</dbReference>
<sequence length="327" mass="37160">MVYSDRDPWLRRSTLRLIYEHSMPPKLPTHRRELSQPPVSRELSQRPVSRFHSLRHIFGRAKQKPPTTCTLLARLPLELRIMIYTEVLGKSFLHIRTSERQVSHVKCLSMYDNIGCPQSPRQLAQFFFMAHEQAVNMDIPTSSANLALLQTCRQIYTEAINILYSANTFDFAHPGIFTLFIPTIRPQRLAAITSIHIGWSSEEGGDPFRVPLNMKTQRRASSYMFETDPVDLAKHWDPIWDVIPSQMPGLKRLVVTMVGPRLDNWELQDMLLLPLERLGPLREFTLVVRKVKSGMPGPTGQGERVGLSPMAKRIVEAVLGGTAGGQS</sequence>
<dbReference type="EMBL" id="KV745142">
    <property type="protein sequence ID" value="OCK77253.1"/>
    <property type="molecule type" value="Genomic_DNA"/>
</dbReference>
<evidence type="ECO:0000313" key="2">
    <source>
        <dbReference type="EMBL" id="OCK77253.1"/>
    </source>
</evidence>
<organism evidence="2 3">
    <name type="scientific">Lepidopterella palustris CBS 459.81</name>
    <dbReference type="NCBI Taxonomy" id="1314670"/>
    <lineage>
        <taxon>Eukaryota</taxon>
        <taxon>Fungi</taxon>
        <taxon>Dikarya</taxon>
        <taxon>Ascomycota</taxon>
        <taxon>Pezizomycotina</taxon>
        <taxon>Dothideomycetes</taxon>
        <taxon>Pleosporomycetidae</taxon>
        <taxon>Mytilinidiales</taxon>
        <taxon>Argynnaceae</taxon>
        <taxon>Lepidopterella</taxon>
    </lineage>
</organism>
<proteinExistence type="predicted"/>
<keyword evidence="3" id="KW-1185">Reference proteome</keyword>
<dbReference type="Pfam" id="PF24864">
    <property type="entry name" value="DUF7730"/>
    <property type="match status" value="1"/>
</dbReference>
<feature type="domain" description="DUF7730" evidence="1">
    <location>
        <begin position="68"/>
        <end position="287"/>
    </location>
</feature>
<evidence type="ECO:0000259" key="1">
    <source>
        <dbReference type="Pfam" id="PF24864"/>
    </source>
</evidence>
<gene>
    <name evidence="2" type="ORF">K432DRAFT_384840</name>
</gene>
<accession>A0A8E2JCD4</accession>
<reference evidence="2 3" key="1">
    <citation type="journal article" date="2016" name="Nat. Commun.">
        <title>Ectomycorrhizal ecology is imprinted in the genome of the dominant symbiotic fungus Cenococcum geophilum.</title>
        <authorList>
            <consortium name="DOE Joint Genome Institute"/>
            <person name="Peter M."/>
            <person name="Kohler A."/>
            <person name="Ohm R.A."/>
            <person name="Kuo A."/>
            <person name="Krutzmann J."/>
            <person name="Morin E."/>
            <person name="Arend M."/>
            <person name="Barry K.W."/>
            <person name="Binder M."/>
            <person name="Choi C."/>
            <person name="Clum A."/>
            <person name="Copeland A."/>
            <person name="Grisel N."/>
            <person name="Haridas S."/>
            <person name="Kipfer T."/>
            <person name="LaButti K."/>
            <person name="Lindquist E."/>
            <person name="Lipzen A."/>
            <person name="Maire R."/>
            <person name="Meier B."/>
            <person name="Mihaltcheva S."/>
            <person name="Molinier V."/>
            <person name="Murat C."/>
            <person name="Poggeler S."/>
            <person name="Quandt C.A."/>
            <person name="Sperisen C."/>
            <person name="Tritt A."/>
            <person name="Tisserant E."/>
            <person name="Crous P.W."/>
            <person name="Henrissat B."/>
            <person name="Nehls U."/>
            <person name="Egli S."/>
            <person name="Spatafora J.W."/>
            <person name="Grigoriev I.V."/>
            <person name="Martin F.M."/>
        </authorList>
    </citation>
    <scope>NUCLEOTIDE SEQUENCE [LARGE SCALE GENOMIC DNA]</scope>
    <source>
        <strain evidence="2 3">CBS 459.81</strain>
    </source>
</reference>
<name>A0A8E2JCD4_9PEZI</name>
<evidence type="ECO:0000313" key="3">
    <source>
        <dbReference type="Proteomes" id="UP000250266"/>
    </source>
</evidence>
<protein>
    <recommendedName>
        <fullName evidence="1">DUF7730 domain-containing protein</fullName>
    </recommendedName>
</protein>